<dbReference type="InterPro" id="IPR036942">
    <property type="entry name" value="Beta-barrel_TonB_sf"/>
</dbReference>
<dbReference type="InterPro" id="IPR012910">
    <property type="entry name" value="Plug_dom"/>
</dbReference>
<comment type="caution">
    <text evidence="12">The sequence shown here is derived from an EMBL/GenBank/DDBJ whole genome shotgun (WGS) entry which is preliminary data.</text>
</comment>
<evidence type="ECO:0000256" key="4">
    <source>
        <dbReference type="ARBA" id="ARBA00022692"/>
    </source>
</evidence>
<keyword evidence="4 8" id="KW-0812">Transmembrane</keyword>
<keyword evidence="7 8" id="KW-0998">Cell outer membrane</keyword>
<reference evidence="12 13" key="1">
    <citation type="journal article" date="2014" name="Int. J. Syst. Evol. Microbiol.">
        <title>Complete genome sequence of Corynebacterium casei LMG S-19264T (=DSM 44701T), isolated from a smear-ripened cheese.</title>
        <authorList>
            <consortium name="US DOE Joint Genome Institute (JGI-PGF)"/>
            <person name="Walter F."/>
            <person name="Albersmeier A."/>
            <person name="Kalinowski J."/>
            <person name="Ruckert C."/>
        </authorList>
    </citation>
    <scope>NUCLEOTIDE SEQUENCE [LARGE SCALE GENOMIC DNA]</scope>
    <source>
        <strain evidence="12 13">NBRC 112785</strain>
    </source>
</reference>
<dbReference type="GO" id="GO:0009279">
    <property type="term" value="C:cell outer membrane"/>
    <property type="evidence" value="ECO:0007669"/>
    <property type="project" value="UniProtKB-SubCell"/>
</dbReference>
<protein>
    <submittedName>
        <fullName evidence="12">TonB-dependent receptor</fullName>
    </submittedName>
</protein>
<keyword evidence="13" id="KW-1185">Reference proteome</keyword>
<dbReference type="InterPro" id="IPR000531">
    <property type="entry name" value="Beta-barrel_TonB"/>
</dbReference>
<dbReference type="EMBL" id="BSPO01000003">
    <property type="protein sequence ID" value="GLS84516.1"/>
    <property type="molecule type" value="Genomic_DNA"/>
</dbReference>
<dbReference type="SUPFAM" id="SSF56935">
    <property type="entry name" value="Porins"/>
    <property type="match status" value="1"/>
</dbReference>
<evidence type="ECO:0000256" key="5">
    <source>
        <dbReference type="ARBA" id="ARBA00023077"/>
    </source>
</evidence>
<evidence type="ECO:0000313" key="12">
    <source>
        <dbReference type="EMBL" id="GLS84516.1"/>
    </source>
</evidence>
<evidence type="ECO:0000259" key="11">
    <source>
        <dbReference type="Pfam" id="PF07715"/>
    </source>
</evidence>
<evidence type="ECO:0000259" key="10">
    <source>
        <dbReference type="Pfam" id="PF00593"/>
    </source>
</evidence>
<comment type="subcellular location">
    <subcellularLocation>
        <location evidence="1 8">Cell outer membrane</location>
        <topology evidence="1 8">Multi-pass membrane protein</topology>
    </subcellularLocation>
</comment>
<evidence type="ECO:0000256" key="2">
    <source>
        <dbReference type="ARBA" id="ARBA00022448"/>
    </source>
</evidence>
<comment type="similarity">
    <text evidence="8 9">Belongs to the TonB-dependent receptor family.</text>
</comment>
<accession>A0AA37X025</accession>
<dbReference type="Proteomes" id="UP001157439">
    <property type="component" value="Unassembled WGS sequence"/>
</dbReference>
<evidence type="ECO:0000256" key="8">
    <source>
        <dbReference type="PROSITE-ProRule" id="PRU01360"/>
    </source>
</evidence>
<dbReference type="Gene3D" id="2.170.130.10">
    <property type="entry name" value="TonB-dependent receptor, plug domain"/>
    <property type="match status" value="1"/>
</dbReference>
<organism evidence="12 13">
    <name type="scientific">Paraferrimonas haliotis</name>
    <dbReference type="NCBI Taxonomy" id="2013866"/>
    <lineage>
        <taxon>Bacteria</taxon>
        <taxon>Pseudomonadati</taxon>
        <taxon>Pseudomonadota</taxon>
        <taxon>Gammaproteobacteria</taxon>
        <taxon>Alteromonadales</taxon>
        <taxon>Ferrimonadaceae</taxon>
        <taxon>Paraferrimonas</taxon>
    </lineage>
</organism>
<dbReference type="AlphaFoldDB" id="A0AA37X025"/>
<dbReference type="InterPro" id="IPR037066">
    <property type="entry name" value="Plug_dom_sf"/>
</dbReference>
<keyword evidence="6 8" id="KW-0472">Membrane</keyword>
<dbReference type="PANTHER" id="PTHR47234:SF2">
    <property type="entry name" value="TONB-DEPENDENT RECEPTOR"/>
    <property type="match status" value="1"/>
</dbReference>
<evidence type="ECO:0000256" key="1">
    <source>
        <dbReference type="ARBA" id="ARBA00004571"/>
    </source>
</evidence>
<evidence type="ECO:0000256" key="3">
    <source>
        <dbReference type="ARBA" id="ARBA00022452"/>
    </source>
</evidence>
<evidence type="ECO:0000256" key="6">
    <source>
        <dbReference type="ARBA" id="ARBA00023136"/>
    </source>
</evidence>
<keyword evidence="2 8" id="KW-0813">Transport</keyword>
<feature type="domain" description="TonB-dependent receptor plug" evidence="11">
    <location>
        <begin position="53"/>
        <end position="166"/>
    </location>
</feature>
<dbReference type="PANTHER" id="PTHR47234">
    <property type="match status" value="1"/>
</dbReference>
<dbReference type="RefSeq" id="WP_095500392.1">
    <property type="nucleotide sequence ID" value="NZ_BSPO01000003.1"/>
</dbReference>
<gene>
    <name evidence="12" type="ORF">GCM10007894_24930</name>
</gene>
<proteinExistence type="inferred from homology"/>
<feature type="domain" description="TonB-dependent receptor-like beta-barrel" evidence="10">
    <location>
        <begin position="409"/>
        <end position="829"/>
    </location>
</feature>
<dbReference type="InterPro" id="IPR039426">
    <property type="entry name" value="TonB-dep_rcpt-like"/>
</dbReference>
<keyword evidence="3 8" id="KW-1134">Transmembrane beta strand</keyword>
<dbReference type="Pfam" id="PF00593">
    <property type="entry name" value="TonB_dep_Rec_b-barrel"/>
    <property type="match status" value="1"/>
</dbReference>
<evidence type="ECO:0000256" key="9">
    <source>
        <dbReference type="RuleBase" id="RU003357"/>
    </source>
</evidence>
<dbReference type="CDD" id="cd01347">
    <property type="entry name" value="ligand_gated_channel"/>
    <property type="match status" value="1"/>
</dbReference>
<keyword evidence="5 9" id="KW-0798">TonB box</keyword>
<evidence type="ECO:0000256" key="7">
    <source>
        <dbReference type="ARBA" id="ARBA00023237"/>
    </source>
</evidence>
<sequence length="866" mass="93790">MSNDNNQQRVTLPLLATLIATSYSVQANETESGVKSSVERIAVTGSRIQRQDMETASPVTVIDSVEIKAEGHNSVEEILQSQPAMAGMSIGSTTNNGSNGRATVNLRGMGVNRTLVLLNGRRMVNSGAGADSSVDLNTIPVALIKRVEILKDGASAVYGSDAIAGVVNIITKDDFDGLSLEVSGDTTASSHHVDNQTKGQGFDGQNINLSGLYGFNSESGNITLGASYQERKGIRLSDRTWVAPGASSFIPGGSITGSGSDADGNPTNRTLVPDFDDQGNFIGYRDRDPANDVYDYNPDTWLQTPSKQYSFFANSNHSLGSNLQLQTDLLYTKRQSFQRMAPQPASVELDVCKADGSNAGRCVDLTGMGIGANERGQVTYKRRMTDVGPRIYEQDIDTLRASAALSGMLDMGSGYDWEVSYTYGRNDAKSYVHNSVNAKNMAESIYNNQQHWFNGGPLSQSVIDDVSFTERNSGGNQMHIASAVISGDLFDTDAGAVGFASGIEYRHESGFFTPDAVIQRGEGTAAQQDATKGDYNVASGYVEVSAPITEALTGEFAIRHDHYNTFGGATTWKAGLTYEASDSLMFRSVAATGFRAPSVAELYGGGSGSYEYLTDPWGRAQDSQILVRRVSDPNLKPEKSRSFTLGTVFSPQSVDGLSFTLDYWQFDVKDAIARLDVQAGLDACYNGDQNACDIHQIGPDGDLRTLTNPLTNVGEQNTKGIDFNTQYTFTKNNVDWSINNDLTRLLEFKQDGKEYTGTIGQTYGAFAKYKNNFRVTARLEDWSFNYSNRFIGEMTDFNSGDTVGSIMYHNVSASWYATDSIVANFGIKNPTDELPRHVSNGNTGGTVPEVYNTIGRQIFAGVNITF</sequence>
<keyword evidence="12" id="KW-0675">Receptor</keyword>
<name>A0AA37X025_9GAMM</name>
<dbReference type="PROSITE" id="PS52016">
    <property type="entry name" value="TONB_DEPENDENT_REC_3"/>
    <property type="match status" value="1"/>
</dbReference>
<evidence type="ECO:0000313" key="13">
    <source>
        <dbReference type="Proteomes" id="UP001157439"/>
    </source>
</evidence>
<dbReference type="Pfam" id="PF07715">
    <property type="entry name" value="Plug"/>
    <property type="match status" value="1"/>
</dbReference>
<dbReference type="Gene3D" id="2.40.170.20">
    <property type="entry name" value="TonB-dependent receptor, beta-barrel domain"/>
    <property type="match status" value="1"/>
</dbReference>